<protein>
    <submittedName>
        <fullName evidence="10">Uncharacterized protein</fullName>
    </submittedName>
</protein>
<dbReference type="Pfam" id="PF08246">
    <property type="entry name" value="Inhibitor_I29"/>
    <property type="match status" value="1"/>
</dbReference>
<dbReference type="InterPro" id="IPR038765">
    <property type="entry name" value="Papain-like_cys_pep_sf"/>
</dbReference>
<keyword evidence="6" id="KW-1015">Disulfide bond</keyword>
<feature type="signal peptide" evidence="7">
    <location>
        <begin position="1"/>
        <end position="17"/>
    </location>
</feature>
<dbReference type="InterPro" id="IPR000668">
    <property type="entry name" value="Peptidase_C1A_C"/>
</dbReference>
<evidence type="ECO:0000313" key="11">
    <source>
        <dbReference type="Proteomes" id="UP000749559"/>
    </source>
</evidence>
<comment type="similarity">
    <text evidence="1">Belongs to the peptidase C1 family.</text>
</comment>
<keyword evidence="3" id="KW-0378">Hydrolase</keyword>
<dbReference type="GO" id="GO:0008234">
    <property type="term" value="F:cysteine-type peptidase activity"/>
    <property type="evidence" value="ECO:0007669"/>
    <property type="project" value="UniProtKB-KW"/>
</dbReference>
<reference evidence="10" key="1">
    <citation type="submission" date="2022-03" db="EMBL/GenBank/DDBJ databases">
        <authorList>
            <person name="Martin C."/>
        </authorList>
    </citation>
    <scope>NUCLEOTIDE SEQUENCE</scope>
</reference>
<keyword evidence="4" id="KW-0788">Thiol protease</keyword>
<dbReference type="PROSITE" id="PS00640">
    <property type="entry name" value="THIOL_PROTEASE_ASN"/>
    <property type="match status" value="1"/>
</dbReference>
<evidence type="ECO:0000256" key="6">
    <source>
        <dbReference type="ARBA" id="ARBA00023157"/>
    </source>
</evidence>
<name>A0A8S4PQE2_OWEFU</name>
<dbReference type="SMART" id="SM00645">
    <property type="entry name" value="Pept_C1"/>
    <property type="match status" value="1"/>
</dbReference>
<dbReference type="FunFam" id="3.90.70.10:FF:000039">
    <property type="entry name" value="Cysteine proteinase 2, putative"/>
    <property type="match status" value="1"/>
</dbReference>
<dbReference type="Proteomes" id="UP000749559">
    <property type="component" value="Unassembled WGS sequence"/>
</dbReference>
<sequence>MMCLRVALCFILPAVLCTSFFNQTEVLFKQWMKEHNKQYGDAEEYNYRLKIFLDSMMKVEQHNVGQHTYTLGLTQFSDLTFEEFSAQYLINAPQHCSATKKGSYRSTGGEIPRAVDWRKKGVVSPVKDQGKCGSCWTFSTTGAMEAHTAIKYNDHLILSEQQLIDCAQDFDNHGCAGGLPSHAFEYIHYNPGLMTEDDYPYTAKEKRCKFEKSKAKAFVADIVNITQGNEDELRDAVANAGPVSIAYQVVDDFRLYKSGIYMSDKCKDGPMDVNHAVLVVGYDEKIGNEGRSIPYWIVKNSWGEKFGMDGYFWMIAGRNMCGMAVCNSYPLVSDKP</sequence>
<dbReference type="GO" id="GO:0006508">
    <property type="term" value="P:proteolysis"/>
    <property type="evidence" value="ECO:0007669"/>
    <property type="project" value="UniProtKB-KW"/>
</dbReference>
<keyword evidence="11" id="KW-1185">Reference proteome</keyword>
<evidence type="ECO:0000259" key="8">
    <source>
        <dbReference type="SMART" id="SM00645"/>
    </source>
</evidence>
<dbReference type="PRINTS" id="PR00705">
    <property type="entry name" value="PAPAIN"/>
</dbReference>
<dbReference type="InterPro" id="IPR025660">
    <property type="entry name" value="Pept_his_AS"/>
</dbReference>
<evidence type="ECO:0000313" key="10">
    <source>
        <dbReference type="EMBL" id="CAH1796383.1"/>
    </source>
</evidence>
<evidence type="ECO:0000256" key="1">
    <source>
        <dbReference type="ARBA" id="ARBA00008455"/>
    </source>
</evidence>
<keyword evidence="2" id="KW-0645">Protease</keyword>
<organism evidence="10 11">
    <name type="scientific">Owenia fusiformis</name>
    <name type="common">Polychaete worm</name>
    <dbReference type="NCBI Taxonomy" id="6347"/>
    <lineage>
        <taxon>Eukaryota</taxon>
        <taxon>Metazoa</taxon>
        <taxon>Spiralia</taxon>
        <taxon>Lophotrochozoa</taxon>
        <taxon>Annelida</taxon>
        <taxon>Polychaeta</taxon>
        <taxon>Sedentaria</taxon>
        <taxon>Canalipalpata</taxon>
        <taxon>Sabellida</taxon>
        <taxon>Oweniida</taxon>
        <taxon>Oweniidae</taxon>
        <taxon>Owenia</taxon>
    </lineage>
</organism>
<accession>A0A8S4PQE2</accession>
<dbReference type="EMBL" id="CAIIXF020000010">
    <property type="protein sequence ID" value="CAH1796383.1"/>
    <property type="molecule type" value="Genomic_DNA"/>
</dbReference>
<evidence type="ECO:0000256" key="5">
    <source>
        <dbReference type="ARBA" id="ARBA00023145"/>
    </source>
</evidence>
<dbReference type="PROSITE" id="PS00639">
    <property type="entry name" value="THIOL_PROTEASE_HIS"/>
    <property type="match status" value="1"/>
</dbReference>
<dbReference type="InterPro" id="IPR025661">
    <property type="entry name" value="Pept_asp_AS"/>
</dbReference>
<dbReference type="InterPro" id="IPR039417">
    <property type="entry name" value="Peptidase_C1A_papain-like"/>
</dbReference>
<gene>
    <name evidence="10" type="ORF">OFUS_LOCUS20801</name>
</gene>
<dbReference type="InterPro" id="IPR000169">
    <property type="entry name" value="Pept_cys_AS"/>
</dbReference>
<evidence type="ECO:0000256" key="4">
    <source>
        <dbReference type="ARBA" id="ARBA00022807"/>
    </source>
</evidence>
<evidence type="ECO:0000256" key="3">
    <source>
        <dbReference type="ARBA" id="ARBA00022801"/>
    </source>
</evidence>
<dbReference type="AlphaFoldDB" id="A0A8S4PQE2"/>
<dbReference type="Pfam" id="PF00112">
    <property type="entry name" value="Peptidase_C1"/>
    <property type="match status" value="1"/>
</dbReference>
<feature type="domain" description="Peptidase C1A papain C-terminal" evidence="8">
    <location>
        <begin position="111"/>
        <end position="331"/>
    </location>
</feature>
<dbReference type="CDD" id="cd02248">
    <property type="entry name" value="Peptidase_C1A"/>
    <property type="match status" value="1"/>
</dbReference>
<dbReference type="PANTHER" id="PTHR12411">
    <property type="entry name" value="CYSTEINE PROTEASE FAMILY C1-RELATED"/>
    <property type="match status" value="1"/>
</dbReference>
<dbReference type="OrthoDB" id="10253408at2759"/>
<dbReference type="InterPro" id="IPR013201">
    <property type="entry name" value="Prot_inhib_I29"/>
</dbReference>
<evidence type="ECO:0000256" key="2">
    <source>
        <dbReference type="ARBA" id="ARBA00022670"/>
    </source>
</evidence>
<dbReference type="PROSITE" id="PS00139">
    <property type="entry name" value="THIOL_PROTEASE_CYS"/>
    <property type="match status" value="1"/>
</dbReference>
<evidence type="ECO:0000259" key="9">
    <source>
        <dbReference type="SMART" id="SM00848"/>
    </source>
</evidence>
<dbReference type="InterPro" id="IPR013128">
    <property type="entry name" value="Peptidase_C1A"/>
</dbReference>
<keyword evidence="7" id="KW-0732">Signal</keyword>
<evidence type="ECO:0000256" key="7">
    <source>
        <dbReference type="SAM" id="SignalP"/>
    </source>
</evidence>
<comment type="caution">
    <text evidence="10">The sequence shown here is derived from an EMBL/GenBank/DDBJ whole genome shotgun (WGS) entry which is preliminary data.</text>
</comment>
<feature type="domain" description="Cathepsin propeptide inhibitor" evidence="9">
    <location>
        <begin position="28"/>
        <end position="84"/>
    </location>
</feature>
<dbReference type="Gene3D" id="3.90.70.10">
    <property type="entry name" value="Cysteine proteinases"/>
    <property type="match status" value="1"/>
</dbReference>
<feature type="chain" id="PRO_5035830167" evidence="7">
    <location>
        <begin position="18"/>
        <end position="336"/>
    </location>
</feature>
<keyword evidence="5" id="KW-0865">Zymogen</keyword>
<dbReference type="SUPFAM" id="SSF54001">
    <property type="entry name" value="Cysteine proteinases"/>
    <property type="match status" value="1"/>
</dbReference>
<proteinExistence type="inferred from homology"/>
<dbReference type="SMART" id="SM00848">
    <property type="entry name" value="Inhibitor_I29"/>
    <property type="match status" value="1"/>
</dbReference>